<evidence type="ECO:0000259" key="1">
    <source>
        <dbReference type="Pfam" id="PF26640"/>
    </source>
</evidence>
<gene>
    <name evidence="2" type="ORF">EV356DRAFT_113016</name>
</gene>
<evidence type="ECO:0000313" key="2">
    <source>
        <dbReference type="EMBL" id="KAF2235600.1"/>
    </source>
</evidence>
<dbReference type="AlphaFoldDB" id="A0A6A6HDN5"/>
<accession>A0A6A6HDN5</accession>
<evidence type="ECO:0000313" key="3">
    <source>
        <dbReference type="Proteomes" id="UP000800092"/>
    </source>
</evidence>
<name>A0A6A6HDN5_VIRVR</name>
<protein>
    <recommendedName>
        <fullName evidence="1">DUF8212 domain-containing protein</fullName>
    </recommendedName>
</protein>
<dbReference type="OrthoDB" id="20872at2759"/>
<proteinExistence type="predicted"/>
<dbReference type="PANTHER" id="PTHR10622">
    <property type="entry name" value="HET DOMAIN-CONTAINING PROTEIN"/>
    <property type="match status" value="1"/>
</dbReference>
<feature type="domain" description="DUF8212" evidence="1">
    <location>
        <begin position="190"/>
        <end position="222"/>
    </location>
</feature>
<dbReference type="PANTHER" id="PTHR10622:SF10">
    <property type="entry name" value="HET DOMAIN-CONTAINING PROTEIN"/>
    <property type="match status" value="1"/>
</dbReference>
<dbReference type="EMBL" id="ML991790">
    <property type="protein sequence ID" value="KAF2235600.1"/>
    <property type="molecule type" value="Genomic_DNA"/>
</dbReference>
<dbReference type="Proteomes" id="UP000800092">
    <property type="component" value="Unassembled WGS sequence"/>
</dbReference>
<dbReference type="InterPro" id="IPR058525">
    <property type="entry name" value="DUF8212"/>
</dbReference>
<sequence>MTNSSNIKEMQRNQIKFRMENCRSPTGANRFYVVTRVDTFCIDKSSSAELSEAIDSMYLWYEKANKCYTYLEDVPADVNTKSIGSELTRTGWATRGWTLQELLAPPVVMFYSKDWVQIGTKDTLSYVLSRTTGIDEDLLTRKKVLDQASIAKRMFWAGRRNVTRPEDIAYCLMGIFSVNMPMLYGEGGTKAFLRLQEEIMKHSDDHSIFAWTDEEASSDAFHGLLAVHPSRFRLSKSVIPYKDREERVSYSMSNRGVCIELYLTHLPDEGPNIYAAPLDCPVPPRFGDHAFLAIYLQKLPGGQRQYTRVKIGCLAEIRDRGALHTIYVRQAIVIPTLAGVYPSHVLQLRKVTGTFPEYKVVASMVPPAADGAKATLSSKAAYFGFRLPPGNATASKILSRGENRVSYALQIVWSEKEPLLITLPRMGGSPTGNQYNVTSVQLL</sequence>
<dbReference type="Pfam" id="PF26640">
    <property type="entry name" value="DUF8212"/>
    <property type="match status" value="1"/>
</dbReference>
<organism evidence="2 3">
    <name type="scientific">Viridothelium virens</name>
    <name type="common">Speckled blister lichen</name>
    <name type="synonym">Trypethelium virens</name>
    <dbReference type="NCBI Taxonomy" id="1048519"/>
    <lineage>
        <taxon>Eukaryota</taxon>
        <taxon>Fungi</taxon>
        <taxon>Dikarya</taxon>
        <taxon>Ascomycota</taxon>
        <taxon>Pezizomycotina</taxon>
        <taxon>Dothideomycetes</taxon>
        <taxon>Dothideomycetes incertae sedis</taxon>
        <taxon>Trypetheliales</taxon>
        <taxon>Trypetheliaceae</taxon>
        <taxon>Viridothelium</taxon>
    </lineage>
</organism>
<reference evidence="2" key="1">
    <citation type="journal article" date="2020" name="Stud. Mycol.">
        <title>101 Dothideomycetes genomes: a test case for predicting lifestyles and emergence of pathogens.</title>
        <authorList>
            <person name="Haridas S."/>
            <person name="Albert R."/>
            <person name="Binder M."/>
            <person name="Bloem J."/>
            <person name="Labutti K."/>
            <person name="Salamov A."/>
            <person name="Andreopoulos B."/>
            <person name="Baker S."/>
            <person name="Barry K."/>
            <person name="Bills G."/>
            <person name="Bluhm B."/>
            <person name="Cannon C."/>
            <person name="Castanera R."/>
            <person name="Culley D."/>
            <person name="Daum C."/>
            <person name="Ezra D."/>
            <person name="Gonzalez J."/>
            <person name="Henrissat B."/>
            <person name="Kuo A."/>
            <person name="Liang C."/>
            <person name="Lipzen A."/>
            <person name="Lutzoni F."/>
            <person name="Magnuson J."/>
            <person name="Mondo S."/>
            <person name="Nolan M."/>
            <person name="Ohm R."/>
            <person name="Pangilinan J."/>
            <person name="Park H.-J."/>
            <person name="Ramirez L."/>
            <person name="Alfaro M."/>
            <person name="Sun H."/>
            <person name="Tritt A."/>
            <person name="Yoshinaga Y."/>
            <person name="Zwiers L.-H."/>
            <person name="Turgeon B."/>
            <person name="Goodwin S."/>
            <person name="Spatafora J."/>
            <person name="Crous P."/>
            <person name="Grigoriev I."/>
        </authorList>
    </citation>
    <scope>NUCLEOTIDE SEQUENCE</scope>
    <source>
        <strain evidence="2">Tuck. ex Michener</strain>
    </source>
</reference>
<keyword evidence="3" id="KW-1185">Reference proteome</keyword>